<name>A0A9R1CAX8_9BACT</name>
<dbReference type="AlphaFoldDB" id="A0A9R1CAX8"/>
<keyword evidence="2" id="KW-1185">Reference proteome</keyword>
<accession>A0A9R1CAX8</accession>
<evidence type="ECO:0008006" key="3">
    <source>
        <dbReference type="Google" id="ProtNLM"/>
    </source>
</evidence>
<reference evidence="1" key="1">
    <citation type="journal article" date="2022" name="Int. J. Syst. Evol. Microbiol.">
        <title>Prevotella lacticifex sp. nov., isolated from the rumen of cows.</title>
        <authorList>
            <person name="Shinkai T."/>
            <person name="Ikeyama N."/>
            <person name="Kumagai M."/>
            <person name="Ohmori H."/>
            <person name="Sakamoto M."/>
            <person name="Ohkuma M."/>
            <person name="Mitsumori M."/>
        </authorList>
    </citation>
    <scope>NUCLEOTIDE SEQUENCE</scope>
    <source>
        <strain evidence="1">R5076</strain>
    </source>
</reference>
<evidence type="ECO:0000313" key="1">
    <source>
        <dbReference type="EMBL" id="GJG59279.1"/>
    </source>
</evidence>
<dbReference type="Proteomes" id="UP000825483">
    <property type="component" value="Unassembled WGS sequence"/>
</dbReference>
<organism evidence="1 2">
    <name type="scientific">Prevotella lacticifex</name>
    <dbReference type="NCBI Taxonomy" id="2854755"/>
    <lineage>
        <taxon>Bacteria</taxon>
        <taxon>Pseudomonadati</taxon>
        <taxon>Bacteroidota</taxon>
        <taxon>Bacteroidia</taxon>
        <taxon>Bacteroidales</taxon>
        <taxon>Prevotellaceae</taxon>
        <taxon>Prevotella</taxon>
    </lineage>
</organism>
<gene>
    <name evidence="1" type="ORF">PRLR5076_21300</name>
</gene>
<proteinExistence type="predicted"/>
<evidence type="ECO:0000313" key="2">
    <source>
        <dbReference type="Proteomes" id="UP000825483"/>
    </source>
</evidence>
<comment type="caution">
    <text evidence="1">The sequence shown here is derived from an EMBL/GenBank/DDBJ whole genome shotgun (WGS) entry which is preliminary data.</text>
</comment>
<sequence>MEKLFENPEVFMQVIFCVNRNDSDAKKNIIKLFFALKEHYGNTFLKQVLHEWYSLKKKDYEIFKRKYDIDDASISKQGDKITWMEKKTKELKILYTPTFYIGRHHLPDDFYSEEDFSVLMKSLIKM</sequence>
<protein>
    <recommendedName>
        <fullName evidence="3">Thioredoxin-like fold domain-containing protein</fullName>
    </recommendedName>
</protein>
<dbReference type="EMBL" id="BPUB01000002">
    <property type="protein sequence ID" value="GJG59279.1"/>
    <property type="molecule type" value="Genomic_DNA"/>
</dbReference>